<dbReference type="Gene3D" id="2.40.420.20">
    <property type="match status" value="1"/>
</dbReference>
<dbReference type="GO" id="GO:0030313">
    <property type="term" value="C:cell envelope"/>
    <property type="evidence" value="ECO:0007669"/>
    <property type="project" value="UniProtKB-SubCell"/>
</dbReference>
<dbReference type="Pfam" id="PF25990">
    <property type="entry name" value="Beta-barrel_YknX"/>
    <property type="match status" value="1"/>
</dbReference>
<dbReference type="GO" id="GO:0022857">
    <property type="term" value="F:transmembrane transporter activity"/>
    <property type="evidence" value="ECO:0007669"/>
    <property type="project" value="InterPro"/>
</dbReference>
<proteinExistence type="predicted"/>
<dbReference type="InterPro" id="IPR058637">
    <property type="entry name" value="YknX-like_C"/>
</dbReference>
<dbReference type="PANTHER" id="PTHR32347">
    <property type="entry name" value="EFFLUX SYSTEM COMPONENT YKNX-RELATED"/>
    <property type="match status" value="1"/>
</dbReference>
<evidence type="ECO:0000259" key="4">
    <source>
        <dbReference type="Pfam" id="PF25990"/>
    </source>
</evidence>
<gene>
    <name evidence="5" type="ORF">CARN4_0476</name>
</gene>
<dbReference type="AlphaFoldDB" id="E6Q1R3"/>
<dbReference type="SUPFAM" id="SSF111369">
    <property type="entry name" value="HlyD-like secretion proteins"/>
    <property type="match status" value="1"/>
</dbReference>
<dbReference type="InterPro" id="IPR058636">
    <property type="entry name" value="Beta-barrel_YknX"/>
</dbReference>
<comment type="subcellular location">
    <subcellularLocation>
        <location evidence="1">Cell envelope</location>
    </subcellularLocation>
</comment>
<feature type="domain" description="YknX-like beta-barrel" evidence="4">
    <location>
        <begin position="266"/>
        <end position="345"/>
    </location>
</feature>
<dbReference type="EMBL" id="CABO01000013">
    <property type="protein sequence ID" value="CBI01123.1"/>
    <property type="molecule type" value="Genomic_DNA"/>
</dbReference>
<dbReference type="Pfam" id="PF25989">
    <property type="entry name" value="YknX_C"/>
    <property type="match status" value="1"/>
</dbReference>
<dbReference type="PANTHER" id="PTHR32347:SF14">
    <property type="entry name" value="EFFLUX SYSTEM COMPONENT YKNX-RELATED"/>
    <property type="match status" value="1"/>
</dbReference>
<evidence type="ECO:0000259" key="3">
    <source>
        <dbReference type="Pfam" id="PF25989"/>
    </source>
</evidence>
<sequence length="431" mass="45295">MNKNARIIVIVAVVAIILVGLALAFRPHTSNSIATKTLKIEPTTFVVKLPENGTVMHPHMETIPALVSGNLASIYAKAGSRVSAGELLATIENPSLDASASGALADYQSAVANVSTAAIQERNARVQYQAGVDTAKSSLDEARRVLTADETLYADKAIPRSQLDADRAKEEQAKVAYDQSVEQLKLGAVTGYGTSSVQAAKAQALKSKILNDQAQQQLGFERIVAPFSGIIQSVAPRPTDANRTILPGDAVSAGQAMFTIAEGSNYVVQAQVDEQDVHAIALGMPVNVTSEDFPKITLHGHVERISPIATRSTDAGSTAREVLTTIALDDTNPVLRDGMTANVDILTTSIPHALVVPTAAIVHVKKATKIWLVRNGKAHEVAVVLGKSNDLQSVVRSGLSAGETIVASAVPALHEGMRILPIPQSSPSGTP</sequence>
<dbReference type="GO" id="GO:0016020">
    <property type="term" value="C:membrane"/>
    <property type="evidence" value="ECO:0007669"/>
    <property type="project" value="InterPro"/>
</dbReference>
<dbReference type="InterPro" id="IPR050465">
    <property type="entry name" value="UPF0194_transport"/>
</dbReference>
<organism evidence="5">
    <name type="scientific">mine drainage metagenome</name>
    <dbReference type="NCBI Taxonomy" id="410659"/>
    <lineage>
        <taxon>unclassified sequences</taxon>
        <taxon>metagenomes</taxon>
        <taxon>ecological metagenomes</taxon>
    </lineage>
</organism>
<evidence type="ECO:0000313" key="5">
    <source>
        <dbReference type="EMBL" id="CBI01123.1"/>
    </source>
</evidence>
<accession>E6Q1R3</accession>
<evidence type="ECO:0000256" key="1">
    <source>
        <dbReference type="ARBA" id="ARBA00004196"/>
    </source>
</evidence>
<name>E6Q1R3_9ZZZZ</name>
<comment type="caution">
    <text evidence="5">The sequence shown here is derived from an EMBL/GenBank/DDBJ whole genome shotgun (WGS) entry which is preliminary data.</text>
</comment>
<reference evidence="5" key="1">
    <citation type="submission" date="2009-10" db="EMBL/GenBank/DDBJ databases">
        <title>Diversity of trophic interactions inside an arsenic-rich microbial ecosystem.</title>
        <authorList>
            <person name="Bertin P.N."/>
            <person name="Heinrich-Salmeron A."/>
            <person name="Pelletier E."/>
            <person name="Goulhen-Chollet F."/>
            <person name="Arsene-Ploetze F."/>
            <person name="Gallien S."/>
            <person name="Calteau A."/>
            <person name="Vallenet D."/>
            <person name="Casiot C."/>
            <person name="Chane-Woon-Ming B."/>
            <person name="Giloteaux L."/>
            <person name="Barakat M."/>
            <person name="Bonnefoy V."/>
            <person name="Bruneel O."/>
            <person name="Chandler M."/>
            <person name="Cleiss J."/>
            <person name="Duran R."/>
            <person name="Elbaz-Poulichet F."/>
            <person name="Fonknechten N."/>
            <person name="Lauga B."/>
            <person name="Mornico D."/>
            <person name="Ortet P."/>
            <person name="Schaeffer C."/>
            <person name="Siguier P."/>
            <person name="Alexander Thil Smith A."/>
            <person name="Van Dorsselaer A."/>
            <person name="Weissenbach J."/>
            <person name="Medigue C."/>
            <person name="Le Paslier D."/>
        </authorList>
    </citation>
    <scope>NUCLEOTIDE SEQUENCE</scope>
</reference>
<evidence type="ECO:0000256" key="2">
    <source>
        <dbReference type="ARBA" id="ARBA00023054"/>
    </source>
</evidence>
<keyword evidence="2" id="KW-0175">Coiled coil</keyword>
<feature type="domain" description="YknX-like C-terminal permuted SH3-like" evidence="3">
    <location>
        <begin position="353"/>
        <end position="419"/>
    </location>
</feature>
<dbReference type="Gene3D" id="2.40.50.100">
    <property type="match status" value="1"/>
</dbReference>
<dbReference type="NCBIfam" id="TIGR01730">
    <property type="entry name" value="RND_mfp"/>
    <property type="match status" value="1"/>
</dbReference>
<dbReference type="InterPro" id="IPR006143">
    <property type="entry name" value="RND_pump_MFP"/>
</dbReference>
<protein>
    <submittedName>
        <fullName evidence="5">Uncharacterized protein</fullName>
    </submittedName>
</protein>
<dbReference type="Gene3D" id="2.40.30.170">
    <property type="match status" value="1"/>
</dbReference>